<dbReference type="Pfam" id="PF01170">
    <property type="entry name" value="UPF0020"/>
    <property type="match status" value="2"/>
</dbReference>
<name>A0A1F5ETL4_9BACT</name>
<dbReference type="PROSITE" id="PS00092">
    <property type="entry name" value="N6_MTASE"/>
    <property type="match status" value="1"/>
</dbReference>
<dbReference type="AlphaFoldDB" id="A0A1F5ETL4"/>
<feature type="domain" description="Ribosomal RNA large subunit methyltransferase K/L-like methyltransferase" evidence="1">
    <location>
        <begin position="165"/>
        <end position="203"/>
    </location>
</feature>
<dbReference type="InterPro" id="IPR029063">
    <property type="entry name" value="SAM-dependent_MTases_sf"/>
</dbReference>
<protein>
    <recommendedName>
        <fullName evidence="1">Ribosomal RNA large subunit methyltransferase K/L-like methyltransferase domain-containing protein</fullName>
    </recommendedName>
</protein>
<dbReference type="PANTHER" id="PTHR14911">
    <property type="entry name" value="THUMP DOMAIN-CONTAINING"/>
    <property type="match status" value="1"/>
</dbReference>
<dbReference type="PANTHER" id="PTHR14911:SF13">
    <property type="entry name" value="TRNA (GUANINE(6)-N2)-METHYLTRANSFERASE THUMP3"/>
    <property type="match status" value="1"/>
</dbReference>
<comment type="caution">
    <text evidence="2">The sequence shown here is derived from an EMBL/GenBank/DDBJ whole genome shotgun (WGS) entry which is preliminary data.</text>
</comment>
<reference evidence="2 3" key="1">
    <citation type="journal article" date="2016" name="Nat. Commun.">
        <title>Thousands of microbial genomes shed light on interconnected biogeochemical processes in an aquifer system.</title>
        <authorList>
            <person name="Anantharaman K."/>
            <person name="Brown C.T."/>
            <person name="Hug L.A."/>
            <person name="Sharon I."/>
            <person name="Castelle C.J."/>
            <person name="Probst A.J."/>
            <person name="Thomas B.C."/>
            <person name="Singh A."/>
            <person name="Wilkins M.J."/>
            <person name="Karaoz U."/>
            <person name="Brodie E.L."/>
            <person name="Williams K.H."/>
            <person name="Hubbard S.S."/>
            <person name="Banfield J.F."/>
        </authorList>
    </citation>
    <scope>NUCLEOTIDE SEQUENCE [LARGE SCALE GENOMIC DNA]</scope>
</reference>
<evidence type="ECO:0000313" key="2">
    <source>
        <dbReference type="EMBL" id="OGD70715.1"/>
    </source>
</evidence>
<evidence type="ECO:0000313" key="3">
    <source>
        <dbReference type="Proteomes" id="UP000177390"/>
    </source>
</evidence>
<dbReference type="GO" id="GO:0030488">
    <property type="term" value="P:tRNA methylation"/>
    <property type="evidence" value="ECO:0007669"/>
    <property type="project" value="TreeGrafter"/>
</dbReference>
<dbReference type="CDD" id="cd02440">
    <property type="entry name" value="AdoMet_MTases"/>
    <property type="match status" value="1"/>
</dbReference>
<proteinExistence type="predicted"/>
<dbReference type="EMBL" id="MFAH01000046">
    <property type="protein sequence ID" value="OGD70715.1"/>
    <property type="molecule type" value="Genomic_DNA"/>
</dbReference>
<dbReference type="InterPro" id="IPR000241">
    <property type="entry name" value="RlmKL-like_Mtase"/>
</dbReference>
<dbReference type="GO" id="GO:0016423">
    <property type="term" value="F:tRNA (guanine) methyltransferase activity"/>
    <property type="evidence" value="ECO:0007669"/>
    <property type="project" value="TreeGrafter"/>
</dbReference>
<sequence>MLPFFSTFISGLGKVTDRWLKEDLADVEVDFLLDGLVVFRTKTPSHQVGKIRFFNNSFILISRDKLIGVDGDKAVQVLLADKDLGEKLSSLGAVKGGSFKLVVSFENRTVSVDHDSSAKLERFISNRTGLKWLGVEGEREFWVMVRSDGSIFFGLRITSLKKKVTEGELKLGLANVLCRLSDPLKSDIFLDPYCGSGAIFLERISSFPYKFACAIDSDVSKINLLTKKVSWTREKVKIRAGNALNLSEIEDESVDKIVTDPPWGHHEKLGDVGTFYKRMIDEFGRVLGPGGVMVVLVAREIGFEGIALTTSKFTLAEKYEILVSGKKASIFKFLRA</sequence>
<evidence type="ECO:0000259" key="1">
    <source>
        <dbReference type="Pfam" id="PF01170"/>
    </source>
</evidence>
<dbReference type="Proteomes" id="UP000177390">
    <property type="component" value="Unassembled WGS sequence"/>
</dbReference>
<dbReference type="GO" id="GO:0003676">
    <property type="term" value="F:nucleic acid binding"/>
    <property type="evidence" value="ECO:0007669"/>
    <property type="project" value="InterPro"/>
</dbReference>
<dbReference type="SUPFAM" id="SSF53335">
    <property type="entry name" value="S-adenosyl-L-methionine-dependent methyltransferases"/>
    <property type="match status" value="1"/>
</dbReference>
<feature type="domain" description="Ribosomal RNA large subunit methyltransferase K/L-like methyltransferase" evidence="1">
    <location>
        <begin position="233"/>
        <end position="307"/>
    </location>
</feature>
<accession>A0A1F5ETL4</accession>
<gene>
    <name evidence="2" type="ORF">A3D09_00915</name>
</gene>
<organism evidence="2 3">
    <name type="scientific">Candidatus Collierbacteria bacterium RIFCSPHIGHO2_02_FULL_49_10</name>
    <dbReference type="NCBI Taxonomy" id="1817723"/>
    <lineage>
        <taxon>Bacteria</taxon>
        <taxon>Candidatus Collieribacteriota</taxon>
    </lineage>
</organism>
<dbReference type="InterPro" id="IPR002052">
    <property type="entry name" value="DNA_methylase_N6_adenine_CS"/>
</dbReference>
<dbReference type="Gene3D" id="3.40.50.150">
    <property type="entry name" value="Vaccinia Virus protein VP39"/>
    <property type="match status" value="1"/>
</dbReference>